<reference evidence="2 3" key="2">
    <citation type="submission" date="2008-10" db="EMBL/GenBank/DDBJ databases">
        <authorList>
            <person name="Fulton L."/>
            <person name="Clifton S."/>
            <person name="Fulton B."/>
            <person name="Xu J."/>
            <person name="Minx P."/>
            <person name="Pepin K.H."/>
            <person name="Johnson M."/>
            <person name="Bhonagiri V."/>
            <person name="Nash W.E."/>
            <person name="Mardis E.R."/>
            <person name="Wilson R.K."/>
        </authorList>
    </citation>
    <scope>NUCLEOTIDE SEQUENCE [LARGE SCALE GENOMIC DNA]</scope>
    <source>
        <strain evidence="2 3">DSM 18315</strain>
    </source>
</reference>
<evidence type="ECO:0000313" key="2">
    <source>
        <dbReference type="EMBL" id="EEC95450.1"/>
    </source>
</evidence>
<comment type="caution">
    <text evidence="2">The sequence shown here is derived from an EMBL/GenBank/DDBJ whole genome shotgun (WGS) entry which is preliminary data.</text>
</comment>
<sequence>MFILGAGYYFLDCFSYPFLYFHFLKMVFCNHCFVIYLFIA</sequence>
<keyword evidence="1" id="KW-1133">Transmembrane helix</keyword>
<proteinExistence type="predicted"/>
<dbReference type="EMBL" id="ABYH01000341">
    <property type="protein sequence ID" value="EEC95450.1"/>
    <property type="molecule type" value="Genomic_DNA"/>
</dbReference>
<gene>
    <name evidence="2" type="ORF">PRABACTJOHN_03154</name>
</gene>
<accession>B7BDN0</accession>
<dbReference type="AlphaFoldDB" id="B7BDN0"/>
<dbReference type="Proteomes" id="UP000005510">
    <property type="component" value="Unassembled WGS sequence"/>
</dbReference>
<feature type="transmembrane region" description="Helical" evidence="1">
    <location>
        <begin position="20"/>
        <end position="39"/>
    </location>
</feature>
<organism evidence="2 3">
    <name type="scientific">Parabacteroides johnsonii DSM 18315</name>
    <dbReference type="NCBI Taxonomy" id="537006"/>
    <lineage>
        <taxon>Bacteria</taxon>
        <taxon>Pseudomonadati</taxon>
        <taxon>Bacteroidota</taxon>
        <taxon>Bacteroidia</taxon>
        <taxon>Bacteroidales</taxon>
        <taxon>Tannerellaceae</taxon>
        <taxon>Parabacteroides</taxon>
    </lineage>
</organism>
<name>B7BDN0_9BACT</name>
<evidence type="ECO:0000313" key="3">
    <source>
        <dbReference type="Proteomes" id="UP000005510"/>
    </source>
</evidence>
<protein>
    <submittedName>
        <fullName evidence="2">Uncharacterized protein</fullName>
    </submittedName>
</protein>
<keyword evidence="1" id="KW-0812">Transmembrane</keyword>
<keyword evidence="1" id="KW-0472">Membrane</keyword>
<reference evidence="2 3" key="1">
    <citation type="submission" date="2008-10" db="EMBL/GenBank/DDBJ databases">
        <title>Draft genome sequence of Parabacteroides johnsonii (DSM 18315).</title>
        <authorList>
            <person name="Sudarsanam P."/>
            <person name="Ley R."/>
            <person name="Guruge J."/>
            <person name="Turnbaugh P.J."/>
            <person name="Mahowald M."/>
            <person name="Liep D."/>
            <person name="Gordon J."/>
        </authorList>
    </citation>
    <scope>NUCLEOTIDE SEQUENCE [LARGE SCALE GENOMIC DNA]</scope>
    <source>
        <strain evidence="2 3">DSM 18315</strain>
    </source>
</reference>
<evidence type="ECO:0000256" key="1">
    <source>
        <dbReference type="SAM" id="Phobius"/>
    </source>
</evidence>
<dbReference type="HOGENOM" id="CLU_3293693_0_0_10"/>